<sequence length="383" mass="42045">MLFLSGQKGRIMKTEARKIFIINCMYFTILLLAAFVLLKYGLPMVAPFVTAFVIAYLLRRPICFASVRLHMNRKITAILMVLLFYSVAGLLFTLLCVKMFSNGKSLVASLPSVYANYAEPVFTGIFGGIEQYLLRMDPSLLGALEELEGHFVQSAGQMVSGISMSVMGWLSGFASSLPGMFINLLLMVITTFFIAADYELLTGFCLRQLGERPKEVFMEIQSYVVGTLFVCIRSYALIMTITFVELSIGLTLIGVENSLVIAFLIAVFDILPVLGTGGIMIPWTVITALMGSHGLALGLLVVYLVITVVRNIIEPKIVGSQIGLHPVVTLVSMFVGAQLLGVLGLFGFPIGLSLLRYLNETGSIRLFKTAGEESQQLFHKEQI</sequence>
<reference evidence="7 8" key="1">
    <citation type="submission" date="2007-08" db="EMBL/GenBank/DDBJ databases">
        <authorList>
            <person name="Fulton L."/>
            <person name="Clifton S."/>
            <person name="Fulton B."/>
            <person name="Xu J."/>
            <person name="Minx P."/>
            <person name="Pepin K.H."/>
            <person name="Johnson M."/>
            <person name="Thiruvilangam P."/>
            <person name="Bhonagiri V."/>
            <person name="Nash W.E."/>
            <person name="Mardis E.R."/>
            <person name="Wilson R.K."/>
        </authorList>
    </citation>
    <scope>NUCLEOTIDE SEQUENCE [LARGE SCALE GENOMIC DNA]</scope>
    <source>
        <strain evidence="8">ATCC BAA-613 / DSM 15670 / CCUG 46953 / JCM 12243 / WAL 16351</strain>
    </source>
</reference>
<reference evidence="7 8" key="2">
    <citation type="submission" date="2007-09" db="EMBL/GenBank/DDBJ databases">
        <title>Draft genome sequence of Clostridium bolteae (ATCC BAA-613).</title>
        <authorList>
            <person name="Sudarsanam P."/>
            <person name="Ley R."/>
            <person name="Guruge J."/>
            <person name="Turnbaugh P.J."/>
            <person name="Mahowald M."/>
            <person name="Liep D."/>
            <person name="Gordon J."/>
        </authorList>
    </citation>
    <scope>NUCLEOTIDE SEQUENCE [LARGE SCALE GENOMIC DNA]</scope>
    <source>
        <strain evidence="8">ATCC BAA-613 / DSM 15670 / CCUG 46953 / JCM 12243 / WAL 16351</strain>
    </source>
</reference>
<proteinExistence type="inferred from homology"/>
<feature type="transmembrane region" description="Helical" evidence="6">
    <location>
        <begin position="333"/>
        <end position="358"/>
    </location>
</feature>
<comment type="subcellular location">
    <subcellularLocation>
        <location evidence="1">Membrane</location>
        <topology evidence="1">Multi-pass membrane protein</topology>
    </subcellularLocation>
</comment>
<evidence type="ECO:0000256" key="2">
    <source>
        <dbReference type="ARBA" id="ARBA00009773"/>
    </source>
</evidence>
<keyword evidence="5 6" id="KW-0472">Membrane</keyword>
<dbReference type="InterPro" id="IPR014227">
    <property type="entry name" value="YtvI-like"/>
</dbReference>
<accession>A8RYI9</accession>
<dbReference type="Pfam" id="PF01594">
    <property type="entry name" value="AI-2E_transport"/>
    <property type="match status" value="1"/>
</dbReference>
<feature type="transmembrane region" description="Helical" evidence="6">
    <location>
        <begin position="222"/>
        <end position="253"/>
    </location>
</feature>
<evidence type="ECO:0000313" key="8">
    <source>
        <dbReference type="Proteomes" id="UP000005396"/>
    </source>
</evidence>
<dbReference type="PaxDb" id="411902-CLOBOL_05139"/>
<dbReference type="PANTHER" id="PTHR21716">
    <property type="entry name" value="TRANSMEMBRANE PROTEIN"/>
    <property type="match status" value="1"/>
</dbReference>
<evidence type="ECO:0000256" key="4">
    <source>
        <dbReference type="ARBA" id="ARBA00022989"/>
    </source>
</evidence>
<feature type="transmembrane region" description="Helical" evidence="6">
    <location>
        <begin position="295"/>
        <end position="313"/>
    </location>
</feature>
<dbReference type="HOGENOM" id="CLU_031275_4_0_9"/>
<dbReference type="Proteomes" id="UP000005396">
    <property type="component" value="Unassembled WGS sequence"/>
</dbReference>
<evidence type="ECO:0000256" key="6">
    <source>
        <dbReference type="SAM" id="Phobius"/>
    </source>
</evidence>
<gene>
    <name evidence="7" type="ORF">CLOBOL_05139</name>
</gene>
<protein>
    <recommendedName>
        <fullName evidence="9">Sporulation integral membrane protein YtvI</fullName>
    </recommendedName>
</protein>
<dbReference type="NCBIfam" id="TIGR02872">
    <property type="entry name" value="spore_ytvI"/>
    <property type="match status" value="1"/>
</dbReference>
<comment type="similarity">
    <text evidence="2">Belongs to the autoinducer-2 exporter (AI-2E) (TC 2.A.86) family.</text>
</comment>
<name>A8RYI9_ENTBW</name>
<dbReference type="AlphaFoldDB" id="A8RYI9"/>
<dbReference type="GO" id="GO:0055085">
    <property type="term" value="P:transmembrane transport"/>
    <property type="evidence" value="ECO:0007669"/>
    <property type="project" value="TreeGrafter"/>
</dbReference>
<dbReference type="GO" id="GO:0016020">
    <property type="term" value="C:membrane"/>
    <property type="evidence" value="ECO:0007669"/>
    <property type="project" value="UniProtKB-SubCell"/>
</dbReference>
<evidence type="ECO:0008006" key="9">
    <source>
        <dbReference type="Google" id="ProtNLM"/>
    </source>
</evidence>
<feature type="transmembrane region" description="Helical" evidence="6">
    <location>
        <begin position="259"/>
        <end position="283"/>
    </location>
</feature>
<dbReference type="eggNOG" id="COG0628">
    <property type="taxonomic scope" value="Bacteria"/>
</dbReference>
<evidence type="ECO:0000256" key="3">
    <source>
        <dbReference type="ARBA" id="ARBA00022692"/>
    </source>
</evidence>
<evidence type="ECO:0000313" key="7">
    <source>
        <dbReference type="EMBL" id="EDP14597.1"/>
    </source>
</evidence>
<feature type="transmembrane region" description="Helical" evidence="6">
    <location>
        <begin position="20"/>
        <end position="38"/>
    </location>
</feature>
<evidence type="ECO:0000256" key="5">
    <source>
        <dbReference type="ARBA" id="ARBA00023136"/>
    </source>
</evidence>
<dbReference type="PANTHER" id="PTHR21716:SF68">
    <property type="entry name" value="TRANSPORT PROTEIN YTVI-RELATED"/>
    <property type="match status" value="1"/>
</dbReference>
<evidence type="ECO:0000256" key="1">
    <source>
        <dbReference type="ARBA" id="ARBA00004141"/>
    </source>
</evidence>
<feature type="transmembrane region" description="Helical" evidence="6">
    <location>
        <begin position="75"/>
        <end position="101"/>
    </location>
</feature>
<feature type="transmembrane region" description="Helical" evidence="6">
    <location>
        <begin position="44"/>
        <end position="63"/>
    </location>
</feature>
<dbReference type="InterPro" id="IPR002549">
    <property type="entry name" value="AI-2E-like"/>
</dbReference>
<keyword evidence="3 6" id="KW-0812">Transmembrane</keyword>
<comment type="caution">
    <text evidence="7">The sequence shown here is derived from an EMBL/GenBank/DDBJ whole genome shotgun (WGS) entry which is preliminary data.</text>
</comment>
<keyword evidence="4 6" id="KW-1133">Transmembrane helix</keyword>
<feature type="transmembrane region" description="Helical" evidence="6">
    <location>
        <begin position="180"/>
        <end position="201"/>
    </location>
</feature>
<organism evidence="7 8">
    <name type="scientific">Enterocloster bolteae (strain ATCC BAA-613 / DSM 15670 / CCUG 46953 / JCM 12243 / WAL 16351)</name>
    <name type="common">Clostridium bolteae</name>
    <dbReference type="NCBI Taxonomy" id="411902"/>
    <lineage>
        <taxon>Bacteria</taxon>
        <taxon>Bacillati</taxon>
        <taxon>Bacillota</taxon>
        <taxon>Clostridia</taxon>
        <taxon>Lachnospirales</taxon>
        <taxon>Lachnospiraceae</taxon>
        <taxon>Enterocloster</taxon>
    </lineage>
</organism>
<dbReference type="EMBL" id="ABCC02000039">
    <property type="protein sequence ID" value="EDP14597.1"/>
    <property type="molecule type" value="Genomic_DNA"/>
</dbReference>